<evidence type="ECO:0000256" key="10">
    <source>
        <dbReference type="ARBA" id="ARBA00023136"/>
    </source>
</evidence>
<dbReference type="Pfam" id="PF00672">
    <property type="entry name" value="HAMP"/>
    <property type="match status" value="1"/>
</dbReference>
<dbReference type="PANTHER" id="PTHR45436">
    <property type="entry name" value="SENSOR HISTIDINE KINASE YKOH"/>
    <property type="match status" value="1"/>
</dbReference>
<evidence type="ECO:0000256" key="3">
    <source>
        <dbReference type="ARBA" id="ARBA00012438"/>
    </source>
</evidence>
<dbReference type="PANTHER" id="PTHR45436:SF5">
    <property type="entry name" value="SENSOR HISTIDINE KINASE TRCS"/>
    <property type="match status" value="1"/>
</dbReference>
<dbReference type="SMART" id="SM00387">
    <property type="entry name" value="HATPase_c"/>
    <property type="match status" value="1"/>
</dbReference>
<keyword evidence="10 12" id="KW-0472">Membrane</keyword>
<feature type="transmembrane region" description="Helical" evidence="12">
    <location>
        <begin position="20"/>
        <end position="40"/>
    </location>
</feature>
<protein>
    <recommendedName>
        <fullName evidence="3">histidine kinase</fullName>
        <ecNumber evidence="3">2.7.13.3</ecNumber>
    </recommendedName>
</protein>
<dbReference type="InterPro" id="IPR003661">
    <property type="entry name" value="HisK_dim/P_dom"/>
</dbReference>
<gene>
    <name evidence="15" type="ORF">GCM10022377_11160</name>
</gene>
<organism evidence="15 16">
    <name type="scientific">Zhihengliuella alba</name>
    <dbReference type="NCBI Taxonomy" id="547018"/>
    <lineage>
        <taxon>Bacteria</taxon>
        <taxon>Bacillati</taxon>
        <taxon>Actinomycetota</taxon>
        <taxon>Actinomycetes</taxon>
        <taxon>Micrococcales</taxon>
        <taxon>Micrococcaceae</taxon>
        <taxon>Zhihengliuella</taxon>
    </lineage>
</organism>
<dbReference type="EC" id="2.7.13.3" evidence="3"/>
<dbReference type="InterPro" id="IPR004358">
    <property type="entry name" value="Sig_transdc_His_kin-like_C"/>
</dbReference>
<accession>A0ABP7D5U5</accession>
<dbReference type="CDD" id="cd00082">
    <property type="entry name" value="HisKA"/>
    <property type="match status" value="1"/>
</dbReference>
<evidence type="ECO:0000256" key="9">
    <source>
        <dbReference type="ARBA" id="ARBA00023012"/>
    </source>
</evidence>
<comment type="subcellular location">
    <subcellularLocation>
        <location evidence="2">Cell membrane</location>
    </subcellularLocation>
</comment>
<dbReference type="Proteomes" id="UP001501536">
    <property type="component" value="Unassembled WGS sequence"/>
</dbReference>
<dbReference type="SMART" id="SM00304">
    <property type="entry name" value="HAMP"/>
    <property type="match status" value="1"/>
</dbReference>
<dbReference type="InterPro" id="IPR050428">
    <property type="entry name" value="TCS_sensor_his_kinase"/>
</dbReference>
<dbReference type="PRINTS" id="PR00344">
    <property type="entry name" value="BCTRLSENSOR"/>
</dbReference>
<evidence type="ECO:0000259" key="13">
    <source>
        <dbReference type="PROSITE" id="PS50109"/>
    </source>
</evidence>
<dbReference type="EMBL" id="BAABCJ010000001">
    <property type="protein sequence ID" value="GAA3699884.1"/>
    <property type="molecule type" value="Genomic_DNA"/>
</dbReference>
<dbReference type="CDD" id="cd00075">
    <property type="entry name" value="HATPase"/>
    <property type="match status" value="1"/>
</dbReference>
<dbReference type="Gene3D" id="1.10.287.130">
    <property type="match status" value="1"/>
</dbReference>
<name>A0ABP7D5U5_9MICC</name>
<feature type="domain" description="Histidine kinase" evidence="13">
    <location>
        <begin position="268"/>
        <end position="492"/>
    </location>
</feature>
<keyword evidence="8 12" id="KW-1133">Transmembrane helix</keyword>
<dbReference type="InterPro" id="IPR003594">
    <property type="entry name" value="HATPase_dom"/>
</dbReference>
<feature type="region of interest" description="Disordered" evidence="11">
    <location>
        <begin position="474"/>
        <end position="530"/>
    </location>
</feature>
<dbReference type="InterPro" id="IPR005467">
    <property type="entry name" value="His_kinase_dom"/>
</dbReference>
<dbReference type="CDD" id="cd06225">
    <property type="entry name" value="HAMP"/>
    <property type="match status" value="1"/>
</dbReference>
<dbReference type="Pfam" id="PF00512">
    <property type="entry name" value="HisKA"/>
    <property type="match status" value="1"/>
</dbReference>
<evidence type="ECO:0000256" key="7">
    <source>
        <dbReference type="ARBA" id="ARBA00022777"/>
    </source>
</evidence>
<dbReference type="SUPFAM" id="SSF158472">
    <property type="entry name" value="HAMP domain-like"/>
    <property type="match status" value="1"/>
</dbReference>
<dbReference type="RefSeq" id="WP_344881112.1">
    <property type="nucleotide sequence ID" value="NZ_BAABCJ010000001.1"/>
</dbReference>
<dbReference type="GO" id="GO:0016301">
    <property type="term" value="F:kinase activity"/>
    <property type="evidence" value="ECO:0007669"/>
    <property type="project" value="UniProtKB-KW"/>
</dbReference>
<evidence type="ECO:0000259" key="14">
    <source>
        <dbReference type="PROSITE" id="PS50885"/>
    </source>
</evidence>
<proteinExistence type="predicted"/>
<evidence type="ECO:0000256" key="5">
    <source>
        <dbReference type="ARBA" id="ARBA00022679"/>
    </source>
</evidence>
<dbReference type="PROSITE" id="PS50885">
    <property type="entry name" value="HAMP"/>
    <property type="match status" value="1"/>
</dbReference>
<keyword evidence="5" id="KW-0808">Transferase</keyword>
<dbReference type="SMART" id="SM00388">
    <property type="entry name" value="HisKA"/>
    <property type="match status" value="1"/>
</dbReference>
<dbReference type="InterPro" id="IPR036890">
    <property type="entry name" value="HATPase_C_sf"/>
</dbReference>
<keyword evidence="4" id="KW-0597">Phosphoprotein</keyword>
<evidence type="ECO:0000256" key="4">
    <source>
        <dbReference type="ARBA" id="ARBA00022553"/>
    </source>
</evidence>
<keyword evidence="16" id="KW-1185">Reference proteome</keyword>
<evidence type="ECO:0000256" key="12">
    <source>
        <dbReference type="SAM" id="Phobius"/>
    </source>
</evidence>
<dbReference type="Pfam" id="PF02518">
    <property type="entry name" value="HATPase_c"/>
    <property type="match status" value="1"/>
</dbReference>
<evidence type="ECO:0000256" key="6">
    <source>
        <dbReference type="ARBA" id="ARBA00022692"/>
    </source>
</evidence>
<dbReference type="SUPFAM" id="SSF47384">
    <property type="entry name" value="Homodimeric domain of signal transducing histidine kinase"/>
    <property type="match status" value="1"/>
</dbReference>
<dbReference type="InterPro" id="IPR036097">
    <property type="entry name" value="HisK_dim/P_sf"/>
</dbReference>
<sequence length="530" mass="57196">MRSATRFLRQVSLRSKLTALMALLMTIGVIATTFTASFSLRLTMVDQMDQDLASYSSPMANILYAVYQEESSQDTSPSSPYRMWANLELTRFHATLRNADGQVLAELPGIEGDDEPVIDPVGVEHVKEVHDLAFTAPGATPESEGWRYRMIDMANGAGYITIALPLSDVEHTVSDAAGSMVTSGMLATLLMSLVAYAATGRAFRPLVRVERTAAAIAAGDLSRRVEETSHDTEVGRLSRALNAMLAHIEHAFRAQEASERKMRRFVQDASHELRTPLVTIRGYSELYRHGGIREPEQLDSAMGRIEGEAKRMGQLVEDLLTLARLDEQRALERVPVDLLLLGSDAVEDARVNAPDRTVRLVGLDGGPALPAPTSGDESRLRQVVANLLTNALRYTPEGTPIEIAVGTMPVIDGRSDSVLEIRDHGPGISEEDAARVFERFYRADTSRHRETGGTGLGLAIVAAIVAQHDGSVRLSETPGGGATLSIHLPYEPMPDHTGDEDVDHEEDAAGPPAGPGRGTVGDGTPPPQGS</sequence>
<dbReference type="Gene3D" id="3.30.565.10">
    <property type="entry name" value="Histidine kinase-like ATPase, C-terminal domain"/>
    <property type="match status" value="1"/>
</dbReference>
<keyword evidence="9" id="KW-0902">Two-component regulatory system</keyword>
<evidence type="ECO:0000256" key="11">
    <source>
        <dbReference type="SAM" id="MobiDB-lite"/>
    </source>
</evidence>
<evidence type="ECO:0000256" key="2">
    <source>
        <dbReference type="ARBA" id="ARBA00004236"/>
    </source>
</evidence>
<evidence type="ECO:0000256" key="8">
    <source>
        <dbReference type="ARBA" id="ARBA00022989"/>
    </source>
</evidence>
<dbReference type="Gene3D" id="6.10.340.10">
    <property type="match status" value="1"/>
</dbReference>
<evidence type="ECO:0000313" key="15">
    <source>
        <dbReference type="EMBL" id="GAA3699884.1"/>
    </source>
</evidence>
<comment type="caution">
    <text evidence="15">The sequence shown here is derived from an EMBL/GenBank/DDBJ whole genome shotgun (WGS) entry which is preliminary data.</text>
</comment>
<keyword evidence="7 15" id="KW-0418">Kinase</keyword>
<evidence type="ECO:0000313" key="16">
    <source>
        <dbReference type="Proteomes" id="UP001501536"/>
    </source>
</evidence>
<feature type="domain" description="HAMP" evidence="14">
    <location>
        <begin position="200"/>
        <end position="253"/>
    </location>
</feature>
<keyword evidence="6 12" id="KW-0812">Transmembrane</keyword>
<comment type="catalytic activity">
    <reaction evidence="1">
        <text>ATP + protein L-histidine = ADP + protein N-phospho-L-histidine.</text>
        <dbReference type="EC" id="2.7.13.3"/>
    </reaction>
</comment>
<dbReference type="SUPFAM" id="SSF55874">
    <property type="entry name" value="ATPase domain of HSP90 chaperone/DNA topoisomerase II/histidine kinase"/>
    <property type="match status" value="1"/>
</dbReference>
<evidence type="ECO:0000256" key="1">
    <source>
        <dbReference type="ARBA" id="ARBA00000085"/>
    </source>
</evidence>
<dbReference type="InterPro" id="IPR003660">
    <property type="entry name" value="HAMP_dom"/>
</dbReference>
<dbReference type="PROSITE" id="PS50109">
    <property type="entry name" value="HIS_KIN"/>
    <property type="match status" value="1"/>
</dbReference>
<reference evidence="16" key="1">
    <citation type="journal article" date="2019" name="Int. J. Syst. Evol. Microbiol.">
        <title>The Global Catalogue of Microorganisms (GCM) 10K type strain sequencing project: providing services to taxonomists for standard genome sequencing and annotation.</title>
        <authorList>
            <consortium name="The Broad Institute Genomics Platform"/>
            <consortium name="The Broad Institute Genome Sequencing Center for Infectious Disease"/>
            <person name="Wu L."/>
            <person name="Ma J."/>
        </authorList>
    </citation>
    <scope>NUCLEOTIDE SEQUENCE [LARGE SCALE GENOMIC DNA]</scope>
    <source>
        <strain evidence="16">JCM 16961</strain>
    </source>
</reference>